<dbReference type="PANTHER" id="PTHR47964">
    <property type="entry name" value="ATP-DEPENDENT DNA HELICASE HOMOLOG RECG, CHLOROPLASTIC"/>
    <property type="match status" value="1"/>
</dbReference>
<keyword evidence="4 10" id="KW-0347">Helicase</keyword>
<comment type="caution">
    <text evidence="10">The sequence shown here is derived from an EMBL/GenBank/DDBJ whole genome shotgun (WGS) entry which is preliminary data.</text>
</comment>
<keyword evidence="5" id="KW-0067">ATP-binding</keyword>
<dbReference type="GO" id="GO:0003677">
    <property type="term" value="F:DNA binding"/>
    <property type="evidence" value="ECO:0007669"/>
    <property type="project" value="UniProtKB-KW"/>
</dbReference>
<dbReference type="InterPro" id="IPR045562">
    <property type="entry name" value="RecG_dom3_C"/>
</dbReference>
<evidence type="ECO:0000256" key="7">
    <source>
        <dbReference type="ARBA" id="ARBA00023204"/>
    </source>
</evidence>
<feature type="domain" description="Helicase C-terminal" evidence="9">
    <location>
        <begin position="923"/>
        <end position="1084"/>
    </location>
</feature>
<dbReference type="GO" id="GO:0003678">
    <property type="term" value="F:DNA helicase activity"/>
    <property type="evidence" value="ECO:0007669"/>
    <property type="project" value="TreeGrafter"/>
</dbReference>
<dbReference type="SMART" id="SM00487">
    <property type="entry name" value="DEXDc"/>
    <property type="match status" value="1"/>
</dbReference>
<dbReference type="InterPro" id="IPR013520">
    <property type="entry name" value="Ribonucl_H"/>
</dbReference>
<dbReference type="SUPFAM" id="SSF53098">
    <property type="entry name" value="Ribonuclease H-like"/>
    <property type="match status" value="1"/>
</dbReference>
<evidence type="ECO:0000256" key="6">
    <source>
        <dbReference type="ARBA" id="ARBA00023125"/>
    </source>
</evidence>
<dbReference type="STRING" id="3076.A0A2P6TS81"/>
<dbReference type="Gene3D" id="3.40.50.300">
    <property type="entry name" value="P-loop containing nucleotide triphosphate hydrolases"/>
    <property type="match status" value="2"/>
</dbReference>
<dbReference type="SUPFAM" id="SSF52540">
    <property type="entry name" value="P-loop containing nucleoside triphosphate hydrolases"/>
    <property type="match status" value="1"/>
</dbReference>
<evidence type="ECO:0000313" key="10">
    <source>
        <dbReference type="EMBL" id="PRW56925.1"/>
    </source>
</evidence>
<reference evidence="10 11" key="1">
    <citation type="journal article" date="2018" name="Plant J.">
        <title>Genome sequences of Chlorella sorokiniana UTEX 1602 and Micractinium conductrix SAG 241.80: implications to maltose excretion by a green alga.</title>
        <authorList>
            <person name="Arriola M.B."/>
            <person name="Velmurugan N."/>
            <person name="Zhang Y."/>
            <person name="Plunkett M.H."/>
            <person name="Hondzo H."/>
            <person name="Barney B.M."/>
        </authorList>
    </citation>
    <scope>NUCLEOTIDE SEQUENCE [LARGE SCALE GENOMIC DNA]</scope>
    <source>
        <strain evidence="11">UTEX 1602</strain>
    </source>
</reference>
<protein>
    <submittedName>
        <fullName evidence="10">ATP-dependent DNA helicase</fullName>
    </submittedName>
</protein>
<dbReference type="InterPro" id="IPR012337">
    <property type="entry name" value="RNaseH-like_sf"/>
</dbReference>
<evidence type="ECO:0000256" key="4">
    <source>
        <dbReference type="ARBA" id="ARBA00022806"/>
    </source>
</evidence>
<dbReference type="PANTHER" id="PTHR47964:SF1">
    <property type="entry name" value="ATP-DEPENDENT DNA HELICASE HOMOLOG RECG, CHLOROPLASTIC"/>
    <property type="match status" value="1"/>
</dbReference>
<dbReference type="InterPro" id="IPR047112">
    <property type="entry name" value="RecG/Mfd"/>
</dbReference>
<gene>
    <name evidence="10" type="ORF">C2E21_3817</name>
</gene>
<dbReference type="Proteomes" id="UP000239899">
    <property type="component" value="Unassembled WGS sequence"/>
</dbReference>
<organism evidence="10 11">
    <name type="scientific">Chlorella sorokiniana</name>
    <name type="common">Freshwater green alga</name>
    <dbReference type="NCBI Taxonomy" id="3076"/>
    <lineage>
        <taxon>Eukaryota</taxon>
        <taxon>Viridiplantae</taxon>
        <taxon>Chlorophyta</taxon>
        <taxon>core chlorophytes</taxon>
        <taxon>Trebouxiophyceae</taxon>
        <taxon>Chlorellales</taxon>
        <taxon>Chlorellaceae</taxon>
        <taxon>Chlorella clade</taxon>
        <taxon>Chlorella</taxon>
    </lineage>
</organism>
<dbReference type="InterPro" id="IPR036397">
    <property type="entry name" value="RNaseH_sf"/>
</dbReference>
<dbReference type="InterPro" id="IPR001650">
    <property type="entry name" value="Helicase_C-like"/>
</dbReference>
<proteinExistence type="predicted"/>
<dbReference type="Pfam" id="PF00270">
    <property type="entry name" value="DEAD"/>
    <property type="match status" value="1"/>
</dbReference>
<dbReference type="SMART" id="SM00490">
    <property type="entry name" value="HELICc"/>
    <property type="match status" value="1"/>
</dbReference>
<keyword evidence="7" id="KW-0234">DNA repair</keyword>
<dbReference type="GO" id="GO:0016787">
    <property type="term" value="F:hydrolase activity"/>
    <property type="evidence" value="ECO:0007669"/>
    <property type="project" value="UniProtKB-KW"/>
</dbReference>
<keyword evidence="3" id="KW-0378">Hydrolase</keyword>
<evidence type="ECO:0000259" key="9">
    <source>
        <dbReference type="PROSITE" id="PS51194"/>
    </source>
</evidence>
<keyword evidence="1" id="KW-0547">Nucleotide-binding</keyword>
<evidence type="ECO:0000259" key="8">
    <source>
        <dbReference type="PROSITE" id="PS51192"/>
    </source>
</evidence>
<feature type="domain" description="Helicase ATP-binding" evidence="8">
    <location>
        <begin position="726"/>
        <end position="901"/>
    </location>
</feature>
<dbReference type="GO" id="GO:0006281">
    <property type="term" value="P:DNA repair"/>
    <property type="evidence" value="ECO:0007669"/>
    <property type="project" value="UniProtKB-KW"/>
</dbReference>
<dbReference type="AlphaFoldDB" id="A0A2P6TS81"/>
<dbReference type="InterPro" id="IPR014001">
    <property type="entry name" value="Helicase_ATP-bd"/>
</dbReference>
<dbReference type="Pfam" id="PF00271">
    <property type="entry name" value="Helicase_C"/>
    <property type="match status" value="1"/>
</dbReference>
<keyword evidence="2" id="KW-0227">DNA damage</keyword>
<accession>A0A2P6TS81</accession>
<dbReference type="GO" id="GO:0005524">
    <property type="term" value="F:ATP binding"/>
    <property type="evidence" value="ECO:0007669"/>
    <property type="project" value="UniProtKB-KW"/>
</dbReference>
<dbReference type="InterPro" id="IPR027417">
    <property type="entry name" value="P-loop_NTPase"/>
</dbReference>
<dbReference type="Pfam" id="PF19833">
    <property type="entry name" value="RecG_dom3_C"/>
    <property type="match status" value="1"/>
</dbReference>
<name>A0A2P6TS81_CHLSO</name>
<evidence type="ECO:0000256" key="5">
    <source>
        <dbReference type="ARBA" id="ARBA00022840"/>
    </source>
</evidence>
<evidence type="ECO:0000313" key="11">
    <source>
        <dbReference type="Proteomes" id="UP000239899"/>
    </source>
</evidence>
<dbReference type="Pfam" id="PF00929">
    <property type="entry name" value="RNase_T"/>
    <property type="match status" value="1"/>
</dbReference>
<evidence type="ECO:0000256" key="1">
    <source>
        <dbReference type="ARBA" id="ARBA00022741"/>
    </source>
</evidence>
<keyword evidence="6" id="KW-0238">DNA-binding</keyword>
<dbReference type="Gene3D" id="3.30.420.10">
    <property type="entry name" value="Ribonuclease H-like superfamily/Ribonuclease H"/>
    <property type="match status" value="1"/>
</dbReference>
<keyword evidence="11" id="KW-1185">Reference proteome</keyword>
<dbReference type="OrthoDB" id="416741at2759"/>
<dbReference type="InterPro" id="IPR011545">
    <property type="entry name" value="DEAD/DEAH_box_helicase_dom"/>
</dbReference>
<dbReference type="CDD" id="cd06127">
    <property type="entry name" value="DEDDh"/>
    <property type="match status" value="1"/>
</dbReference>
<dbReference type="PROSITE" id="PS51194">
    <property type="entry name" value="HELICASE_CTER"/>
    <property type="match status" value="1"/>
</dbReference>
<evidence type="ECO:0000256" key="3">
    <source>
        <dbReference type="ARBA" id="ARBA00022801"/>
    </source>
</evidence>
<dbReference type="EMBL" id="LHPG02000007">
    <property type="protein sequence ID" value="PRW56925.1"/>
    <property type="molecule type" value="Genomic_DNA"/>
</dbReference>
<dbReference type="SMART" id="SM00479">
    <property type="entry name" value="EXOIII"/>
    <property type="match status" value="1"/>
</dbReference>
<sequence length="1162" mass="125464">MRAVGRLALPALTSGRAAAAAASSHQLQGTRHLGIAAASAEGQAARQGPADTLLRSVEYELAHDCCNSQTGQLSFDQYLVEPGLSLEQQRQQPFEPPDVAALRRPIPVIFDLETTGVSTNSDCVTELAALPVSNSSGSSSGWSSLVQLPKGKQVTTGAQRANGIHDAMLAAEGVPFTDVYRQFLGLLQRQMEGAEPGTYLLLIGHNIRRFDLNLLQRQAQETHLPLLRHARFLDTYRLAEHLRIPGTGNALGDLHRLFTGAPHDGAHRALADCRANEVVLRGLLAHMFPGGLPDGSLEGALHAAAMHVDAAWAGWVQPPGAKLKVQRKAARQLDVTAKLSEYSKSDDEVATLTDELTAGDPLADSDRFISPQARQEQVVALQAGWAAVQADAALRASFLDTPIASLKKQFKPKERKDLEEAGVATLGQLLECFPSRMLSGTTPGMLPDDGTLDDRTLLTLALRVTSPPTVRQAKSGGYFLTAEFSVVHPSEAGLHVPGLPLDAYQDQPCKLKLYDFRHGYPFMLNRLKADLDEAGCVKGGTAVASFALKSREASGTWMIDPKRFNVLPAEAAAAAFCGEGQGGPFMVEHPSKGGITPERLKNLVLKGLTLAEEAEAEGVLQDPLPPELLQLDEEGPPLPSLLPALRAMHDPASEEEREAARQRLAFQELLALQLKLLVQRNMAWAGAGAGGVAVDSSNRMLALARASLPFELTGGQEAALEDLLAQMAGWPPMQCLLQGDVGCGKTVVALLALLAAAGSGYQGALMAPTEILADQHFRSLQRLVQDMTREAGRRGETGFRQPRITLVTGSVTGKARRQINEQLENGEIDIAVGTHALISDSTQFKQLGLAVVDEQHKFGVEQRGRLLAKASPAPHVLHMTATPIPRTQALIDHGDMSLVLIQELPAGRSPVVTRALRDDRPEEREQMYAHIREEMAKGHGIYIVCPFVEQSDKMEEVKAATQELERLIEEGVFDRADCGLLHGQMAPVDKDAVLARFKAGHIKLLVSTTVVEVGVDVPQATVMVVEHAQRFGFAQLHQLRGRVGRSDRQSYCYLVYDGGDGVRQKMKVLERHSNGFVVAECDLELRGSGELLGTRQSGHGLRTSFKAAAIPGDRVLLDEARRAASRLLAEQPDPRQWRPELVGLVASEALLELDTVTLPSLG</sequence>
<dbReference type="PROSITE" id="PS51192">
    <property type="entry name" value="HELICASE_ATP_BIND_1"/>
    <property type="match status" value="1"/>
</dbReference>
<evidence type="ECO:0000256" key="2">
    <source>
        <dbReference type="ARBA" id="ARBA00022763"/>
    </source>
</evidence>